<reference evidence="2" key="1">
    <citation type="submission" date="2016-10" db="EMBL/GenBank/DDBJ databases">
        <authorList>
            <person name="Varghese N."/>
            <person name="Submissions S."/>
        </authorList>
    </citation>
    <scope>NUCLEOTIDE SEQUENCE [LARGE SCALE GENOMIC DNA]</scope>
    <source>
        <strain evidence="2">DSM 43163</strain>
    </source>
</reference>
<dbReference type="InterPro" id="IPR025447">
    <property type="entry name" value="DUF4192"/>
</dbReference>
<name>A0A1H6AL20_9ACTN</name>
<evidence type="ECO:0000313" key="1">
    <source>
        <dbReference type="EMBL" id="SEG48930.1"/>
    </source>
</evidence>
<dbReference type="Proteomes" id="UP000236723">
    <property type="component" value="Unassembled WGS sequence"/>
</dbReference>
<sequence length="333" mass="36553">MDKTPKLVITSPADAVAVIPYLLGFHPDNSLVILCWNTQSNFAARLDLVDREHYSDLLMQVLGMVIRNAADAAILLGYGGKDLALPLLAEVKDALEDVLTVKEVLHVDGGRWRSLVCHNRDCCPEEGTPYDITTSKVAAQATYAGLVAYGSRQDKAATLTPVEGQDRVWMVAETERAEADLLREGSSSDLLVREGLPMVRSLIGQDRRLTDQEAARLSVVLTHLRVRDEAWIRIAGHDPMQQLRLWQDVTRRAVEAYAAAPAALLAYTAYLSGDGGLAQMALARCRQASPSYALAWLLQQCLDYAVPPKVIRERFSLTPEALAQAWGDSTEAT</sequence>
<dbReference type="Pfam" id="PF13830">
    <property type="entry name" value="DUF4192"/>
    <property type="match status" value="1"/>
</dbReference>
<evidence type="ECO:0008006" key="3">
    <source>
        <dbReference type="Google" id="ProtNLM"/>
    </source>
</evidence>
<gene>
    <name evidence="1" type="ORF">SAMN04489712_105505</name>
</gene>
<evidence type="ECO:0000313" key="2">
    <source>
        <dbReference type="Proteomes" id="UP000236723"/>
    </source>
</evidence>
<keyword evidence="2" id="KW-1185">Reference proteome</keyword>
<dbReference type="RefSeq" id="WP_103938449.1">
    <property type="nucleotide sequence ID" value="NZ_FNVO01000005.1"/>
</dbReference>
<dbReference type="AlphaFoldDB" id="A0A1H6AL20"/>
<proteinExistence type="predicted"/>
<organism evidence="1 2">
    <name type="scientific">Thermomonospora echinospora</name>
    <dbReference type="NCBI Taxonomy" id="1992"/>
    <lineage>
        <taxon>Bacteria</taxon>
        <taxon>Bacillati</taxon>
        <taxon>Actinomycetota</taxon>
        <taxon>Actinomycetes</taxon>
        <taxon>Streptosporangiales</taxon>
        <taxon>Thermomonosporaceae</taxon>
        <taxon>Thermomonospora</taxon>
    </lineage>
</organism>
<dbReference type="OrthoDB" id="3264463at2"/>
<protein>
    <recommendedName>
        <fullName evidence="3">DUF4192 domain-containing protein</fullName>
    </recommendedName>
</protein>
<accession>A0A1H6AL20</accession>
<dbReference type="EMBL" id="FNVO01000005">
    <property type="protein sequence ID" value="SEG48930.1"/>
    <property type="molecule type" value="Genomic_DNA"/>
</dbReference>